<evidence type="ECO:0000313" key="3">
    <source>
        <dbReference type="EMBL" id="MFN0291828.1"/>
    </source>
</evidence>
<keyword evidence="3" id="KW-0378">Hydrolase</keyword>
<proteinExistence type="predicted"/>
<dbReference type="InterPro" id="IPR051916">
    <property type="entry name" value="GPI-anchor_lipid_remodeler"/>
</dbReference>
<dbReference type="Gene3D" id="3.60.10.10">
    <property type="entry name" value="Endonuclease/exonuclease/phosphatase"/>
    <property type="match status" value="1"/>
</dbReference>
<dbReference type="GO" id="GO:0004519">
    <property type="term" value="F:endonuclease activity"/>
    <property type="evidence" value="ECO:0007669"/>
    <property type="project" value="UniProtKB-KW"/>
</dbReference>
<dbReference type="PANTHER" id="PTHR14859:SF0">
    <property type="entry name" value="ENDONUCLEASE_EXONUCLEASE_PHOSPHATASE FAMILY PROTEIN, EXPRESSED"/>
    <property type="match status" value="1"/>
</dbReference>
<keyword evidence="3" id="KW-0540">Nuclease</keyword>
<feature type="chain" id="PRO_5045224079" evidence="1">
    <location>
        <begin position="21"/>
        <end position="595"/>
    </location>
</feature>
<evidence type="ECO:0000313" key="4">
    <source>
        <dbReference type="Proteomes" id="UP001517367"/>
    </source>
</evidence>
<reference evidence="3 4" key="1">
    <citation type="submission" date="2024-12" db="EMBL/GenBank/DDBJ databases">
        <authorList>
            <person name="Hu S."/>
        </authorList>
    </citation>
    <scope>NUCLEOTIDE SEQUENCE [LARGE SCALE GENOMIC DNA]</scope>
    <source>
        <strain evidence="3 4">P-25</strain>
    </source>
</reference>
<evidence type="ECO:0000256" key="1">
    <source>
        <dbReference type="SAM" id="SignalP"/>
    </source>
</evidence>
<protein>
    <submittedName>
        <fullName evidence="3">Endonuclease/exonuclease/phosphatase family protein</fullName>
    </submittedName>
</protein>
<keyword evidence="3" id="KW-0255">Endonuclease</keyword>
<comment type="caution">
    <text evidence="3">The sequence shown here is derived from an EMBL/GenBank/DDBJ whole genome shotgun (WGS) entry which is preliminary data.</text>
</comment>
<dbReference type="SUPFAM" id="SSF56219">
    <property type="entry name" value="DNase I-like"/>
    <property type="match status" value="1"/>
</dbReference>
<feature type="signal peptide" evidence="1">
    <location>
        <begin position="1"/>
        <end position="20"/>
    </location>
</feature>
<sequence length="595" mass="67041">MKKILLLCAFYCALIAQLNAQKKWEYGFGSLNGIVNDIKNTSVTISRNETNNLLPIPAESQIIRLRVGNNKEANGGFSVSDSGTNFGTGAKLVMTSPQGSSTNKFSISNISGTPLFAVSFHIKFDSGTKGSYKFAIGKDTGDGKTPFSNTYDFSASAVLPTFLILQWDIAKTGYHLSVQQKDKSLIKVDASLNPNVSFVNGREYQVQIYANNTTEETLYYHQAKEYKIAAGASQIWIDDQLLHKSAAEPNFVTAELPANEAINAFVFLGEGTDDAKAYFDDFVYANYIKKLVRKIPQSKTDKIQKPDPTWGAGSVESYNKTASLFGKTDTPNLNVLKVLSCNVLKGFSGDLGIEQAFQEWIIERKPDVIAIQELNGFNPKRLEEFAKKMGYPFAVMHKEEGYPLGLLSKYPISNVKKIKDGMRHGILYGKILDYNFIITHLVSYTYQQRIKEVDSVVLKLVNEIPKNEKIIMMGDFNNMSPEDKQYYDNNPEKIKALVNSEKNNPGNTYLKNGKIDYTTIQKVLDAGFYDTYKIFNKHYDKSAPTKMKNHNNYTRIDYIWVNKNARPDCVDMFIVKDNLTDYMSDHYPTLLILKK</sequence>
<keyword evidence="4" id="KW-1185">Reference proteome</keyword>
<feature type="domain" description="Endonuclease/exonuclease/phosphatase" evidence="2">
    <location>
        <begin position="356"/>
        <end position="586"/>
    </location>
</feature>
<dbReference type="Proteomes" id="UP001517367">
    <property type="component" value="Unassembled WGS sequence"/>
</dbReference>
<dbReference type="InterPro" id="IPR036691">
    <property type="entry name" value="Endo/exonu/phosph_ase_sf"/>
</dbReference>
<organism evidence="3 4">
    <name type="scientific">Pedobacter helvus</name>
    <dbReference type="NCBI Taxonomy" id="2563444"/>
    <lineage>
        <taxon>Bacteria</taxon>
        <taxon>Pseudomonadati</taxon>
        <taxon>Bacteroidota</taxon>
        <taxon>Sphingobacteriia</taxon>
        <taxon>Sphingobacteriales</taxon>
        <taxon>Sphingobacteriaceae</taxon>
        <taxon>Pedobacter</taxon>
    </lineage>
</organism>
<dbReference type="Pfam" id="PF03372">
    <property type="entry name" value="Exo_endo_phos"/>
    <property type="match status" value="1"/>
</dbReference>
<keyword evidence="1" id="KW-0732">Signal</keyword>
<evidence type="ECO:0000259" key="2">
    <source>
        <dbReference type="Pfam" id="PF03372"/>
    </source>
</evidence>
<accession>A0ABW9JKU4</accession>
<gene>
    <name evidence="3" type="ORF">E5L68_010515</name>
</gene>
<dbReference type="PANTHER" id="PTHR14859">
    <property type="entry name" value="CALCOFLUOR WHITE HYPERSENSITIVE PROTEIN PRECURSOR"/>
    <property type="match status" value="1"/>
</dbReference>
<dbReference type="InterPro" id="IPR005135">
    <property type="entry name" value="Endo/exonuclease/phosphatase"/>
</dbReference>
<dbReference type="EMBL" id="SRMP02000014">
    <property type="protein sequence ID" value="MFN0291828.1"/>
    <property type="molecule type" value="Genomic_DNA"/>
</dbReference>
<name>A0ABW9JKU4_9SPHI</name>